<dbReference type="GO" id="GO:0046677">
    <property type="term" value="P:response to antibiotic"/>
    <property type="evidence" value="ECO:0007669"/>
    <property type="project" value="UniProtKB-KW"/>
</dbReference>
<reference evidence="9" key="1">
    <citation type="submission" date="2022-12" db="EMBL/GenBank/DDBJ databases">
        <title>Species Delineation and Comparative Genomics within the Campylobacter ureolyticus Complex.</title>
        <authorList>
            <person name="Maki J."/>
            <person name="Howard M."/>
            <person name="Connelly S."/>
            <person name="Hardy D.J."/>
            <person name="Cameron A."/>
        </authorList>
    </citation>
    <scope>NUCLEOTIDE SEQUENCE</scope>
    <source>
        <strain evidence="9">URMC_787</strain>
    </source>
</reference>
<dbReference type="SUPFAM" id="SSF81901">
    <property type="entry name" value="HCP-like"/>
    <property type="match status" value="1"/>
</dbReference>
<evidence type="ECO:0000256" key="5">
    <source>
        <dbReference type="ARBA" id="ARBA00022801"/>
    </source>
</evidence>
<comment type="caution">
    <text evidence="9">The sequence shown here is derived from an EMBL/GenBank/DDBJ whole genome shotgun (WGS) entry which is preliminary data.</text>
</comment>
<evidence type="ECO:0000256" key="1">
    <source>
        <dbReference type="ARBA" id="ARBA00001526"/>
    </source>
</evidence>
<keyword evidence="5" id="KW-0378">Hydrolase</keyword>
<keyword evidence="7" id="KW-1015">Disulfide bond</keyword>
<sequence>MKKIISILCLTIMVLNANDVKKGLERIQREDFIGAFNYFKKACDSGDANGCQNLGVSYASGMGMRADFPKAIESFMKACDGGILEGCGNLSHIYANKSGFIDYEKAIKYARIGCDGQESGSCFNLAFLYGNGKGTSKDLTMAKKYYQKSCDLGFERGCHNARAMR</sequence>
<gene>
    <name evidence="9" type="ORF">O6B32_09025</name>
</gene>
<dbReference type="GO" id="GO:0008800">
    <property type="term" value="F:beta-lactamase activity"/>
    <property type="evidence" value="ECO:0007669"/>
    <property type="project" value="UniProtKB-EC"/>
</dbReference>
<dbReference type="Gene3D" id="1.25.40.10">
    <property type="entry name" value="Tetratricopeptide repeat domain"/>
    <property type="match status" value="1"/>
</dbReference>
<proteinExistence type="inferred from homology"/>
<evidence type="ECO:0000256" key="7">
    <source>
        <dbReference type="ARBA" id="ARBA00023157"/>
    </source>
</evidence>
<keyword evidence="6" id="KW-0802">TPR repeat</keyword>
<accession>A0A9Q4KM56</accession>
<dbReference type="EMBL" id="JAPXGO010000011">
    <property type="protein sequence ID" value="MCZ6160617.1"/>
    <property type="molecule type" value="Genomic_DNA"/>
</dbReference>
<dbReference type="RefSeq" id="WP_269485174.1">
    <property type="nucleotide sequence ID" value="NZ_JAPXGO010000011.1"/>
</dbReference>
<evidence type="ECO:0000256" key="3">
    <source>
        <dbReference type="ARBA" id="ARBA00012865"/>
    </source>
</evidence>
<protein>
    <recommendedName>
        <fullName evidence="3">beta-lactamase</fullName>
        <ecNumber evidence="3">3.5.2.6</ecNumber>
    </recommendedName>
</protein>
<comment type="catalytic activity">
    <reaction evidence="1">
        <text>a beta-lactam + H2O = a substituted beta-amino acid</text>
        <dbReference type="Rhea" id="RHEA:20401"/>
        <dbReference type="ChEBI" id="CHEBI:15377"/>
        <dbReference type="ChEBI" id="CHEBI:35627"/>
        <dbReference type="ChEBI" id="CHEBI:140347"/>
        <dbReference type="EC" id="3.5.2.6"/>
    </reaction>
</comment>
<comment type="similarity">
    <text evidence="2">Belongs to the hcp beta-lactamase family.</text>
</comment>
<evidence type="ECO:0000313" key="9">
    <source>
        <dbReference type="EMBL" id="MCZ6160617.1"/>
    </source>
</evidence>
<dbReference type="AlphaFoldDB" id="A0A9Q4KM56"/>
<dbReference type="InterPro" id="IPR011990">
    <property type="entry name" value="TPR-like_helical_dom_sf"/>
</dbReference>
<evidence type="ECO:0000256" key="8">
    <source>
        <dbReference type="ARBA" id="ARBA00023251"/>
    </source>
</evidence>
<name>A0A9Q4KM56_9BACT</name>
<dbReference type="Proteomes" id="UP001075225">
    <property type="component" value="Unassembled WGS sequence"/>
</dbReference>
<organism evidence="9 10">
    <name type="scientific">Campylobacter ureolyticus</name>
    <dbReference type="NCBI Taxonomy" id="827"/>
    <lineage>
        <taxon>Bacteria</taxon>
        <taxon>Pseudomonadati</taxon>
        <taxon>Campylobacterota</taxon>
        <taxon>Epsilonproteobacteria</taxon>
        <taxon>Campylobacterales</taxon>
        <taxon>Campylobacteraceae</taxon>
        <taxon>Campylobacter</taxon>
    </lineage>
</organism>
<dbReference type="Pfam" id="PF08238">
    <property type="entry name" value="Sel1"/>
    <property type="match status" value="4"/>
</dbReference>
<evidence type="ECO:0000256" key="4">
    <source>
        <dbReference type="ARBA" id="ARBA00022737"/>
    </source>
</evidence>
<keyword evidence="8" id="KW-0046">Antibiotic resistance</keyword>
<keyword evidence="4" id="KW-0677">Repeat</keyword>
<dbReference type="PANTHER" id="PTHR13891">
    <property type="entry name" value="CYTOCHROME C OXIDASE ASSEMBLY FACTOR 7"/>
    <property type="match status" value="1"/>
</dbReference>
<dbReference type="InterPro" id="IPR006597">
    <property type="entry name" value="Sel1-like"/>
</dbReference>
<dbReference type="InterPro" id="IPR040239">
    <property type="entry name" value="HcpB-like"/>
</dbReference>
<evidence type="ECO:0000256" key="6">
    <source>
        <dbReference type="ARBA" id="ARBA00022803"/>
    </source>
</evidence>
<evidence type="ECO:0000313" key="10">
    <source>
        <dbReference type="Proteomes" id="UP001075225"/>
    </source>
</evidence>
<dbReference type="PANTHER" id="PTHR13891:SF1">
    <property type="entry name" value="CYTOCHROME C OXIDASE ASSEMBLY FACTOR 7"/>
    <property type="match status" value="1"/>
</dbReference>
<dbReference type="SMART" id="SM00671">
    <property type="entry name" value="SEL1"/>
    <property type="match status" value="3"/>
</dbReference>
<evidence type="ECO:0000256" key="2">
    <source>
        <dbReference type="ARBA" id="ARBA00008486"/>
    </source>
</evidence>
<dbReference type="EC" id="3.5.2.6" evidence="3"/>